<dbReference type="EMBL" id="JRES01000694">
    <property type="protein sequence ID" value="KNC29097.1"/>
    <property type="molecule type" value="Genomic_DNA"/>
</dbReference>
<dbReference type="InterPro" id="IPR031941">
    <property type="entry name" value="DUF4773"/>
</dbReference>
<evidence type="ECO:0000259" key="2">
    <source>
        <dbReference type="Pfam" id="PF15998"/>
    </source>
</evidence>
<feature type="compositionally biased region" description="Acidic residues" evidence="1">
    <location>
        <begin position="133"/>
        <end position="142"/>
    </location>
</feature>
<dbReference type="OrthoDB" id="5952164at2759"/>
<feature type="compositionally biased region" description="Polar residues" evidence="1">
    <location>
        <begin position="592"/>
        <end position="605"/>
    </location>
</feature>
<feature type="region of interest" description="Disordered" evidence="1">
    <location>
        <begin position="111"/>
        <end position="142"/>
    </location>
</feature>
<dbReference type="Proteomes" id="UP000037069">
    <property type="component" value="Unassembled WGS sequence"/>
</dbReference>
<dbReference type="STRING" id="7375.A0A0L0CA20"/>
<dbReference type="PANTHER" id="PTHR36299">
    <property type="entry name" value="AGAP008005-PA"/>
    <property type="match status" value="1"/>
</dbReference>
<feature type="compositionally biased region" description="Basic and acidic residues" evidence="1">
    <location>
        <begin position="121"/>
        <end position="132"/>
    </location>
</feature>
<evidence type="ECO:0000256" key="1">
    <source>
        <dbReference type="SAM" id="MobiDB-lite"/>
    </source>
</evidence>
<feature type="region of interest" description="Disordered" evidence="1">
    <location>
        <begin position="814"/>
        <end position="848"/>
    </location>
</feature>
<accession>A0A0L0CA20</accession>
<keyword evidence="4" id="KW-1185">Reference proteome</keyword>
<feature type="compositionally biased region" description="Low complexity" evidence="1">
    <location>
        <begin position="626"/>
        <end position="637"/>
    </location>
</feature>
<feature type="compositionally biased region" description="Basic residues" evidence="1">
    <location>
        <begin position="828"/>
        <end position="848"/>
    </location>
</feature>
<name>A0A0L0CA20_LUCCU</name>
<proteinExistence type="predicted"/>
<evidence type="ECO:0000313" key="3">
    <source>
        <dbReference type="EMBL" id="KNC29097.1"/>
    </source>
</evidence>
<evidence type="ECO:0000313" key="4">
    <source>
        <dbReference type="Proteomes" id="UP000037069"/>
    </source>
</evidence>
<reference evidence="3 4" key="1">
    <citation type="journal article" date="2015" name="Nat. Commun.">
        <title>Lucilia cuprina genome unlocks parasitic fly biology to underpin future interventions.</title>
        <authorList>
            <person name="Anstead C.A."/>
            <person name="Korhonen P.K."/>
            <person name="Young N.D."/>
            <person name="Hall R.S."/>
            <person name="Jex A.R."/>
            <person name="Murali S.C."/>
            <person name="Hughes D.S."/>
            <person name="Lee S.F."/>
            <person name="Perry T."/>
            <person name="Stroehlein A.J."/>
            <person name="Ansell B.R."/>
            <person name="Breugelmans B."/>
            <person name="Hofmann A."/>
            <person name="Qu J."/>
            <person name="Dugan S."/>
            <person name="Lee S.L."/>
            <person name="Chao H."/>
            <person name="Dinh H."/>
            <person name="Han Y."/>
            <person name="Doddapaneni H.V."/>
            <person name="Worley K.C."/>
            <person name="Muzny D.M."/>
            <person name="Ioannidis P."/>
            <person name="Waterhouse R.M."/>
            <person name="Zdobnov E.M."/>
            <person name="James P.J."/>
            <person name="Bagnall N.H."/>
            <person name="Kotze A.C."/>
            <person name="Gibbs R.A."/>
            <person name="Richards S."/>
            <person name="Batterham P."/>
            <person name="Gasser R.B."/>
        </authorList>
    </citation>
    <scope>NUCLEOTIDE SEQUENCE [LARGE SCALE GENOMIC DNA]</scope>
    <source>
        <strain evidence="3 4">LS</strain>
        <tissue evidence="3">Full body</tissue>
    </source>
</reference>
<feature type="domain" description="DUF4773" evidence="2">
    <location>
        <begin position="8"/>
        <end position="104"/>
    </location>
</feature>
<feature type="compositionally biased region" description="Acidic residues" evidence="1">
    <location>
        <begin position="648"/>
        <end position="683"/>
    </location>
</feature>
<dbReference type="PANTHER" id="PTHR36299:SF4">
    <property type="entry name" value="GH07892P-RELATED"/>
    <property type="match status" value="1"/>
</dbReference>
<comment type="caution">
    <text evidence="3">The sequence shown here is derived from an EMBL/GenBank/DDBJ whole genome shotgun (WGS) entry which is preliminary data.</text>
</comment>
<sequence length="848" mass="95707">MTSSWGSFPHLVCANVSYVRPKDEIQMEVFLNDTATAKYGIAARNPSPLCVPIMMGIPMSMCVQMSNIAVQGDNLNMCMDFLVRLASTQLFEMHFQCMKVGLQGASWVGPDGQPVIPSNESKIKDRDSKESEEYYDEAEEENEIISKEKEEQKEAVVMSMKEEDLNKAEEEMDDNDVRDTIMDIVKEQEKEEDEVKYSSELMKENEIEGLSSLQDHNKVEEIVTNIMESINEGKDSDKYITMPIVVENEQPSESSNIESVQEESNVLSEPISLAAEESNMESIMETNALVEEDFQIKSPDKNQEYIKESNEMTDKPLVEETESLKLEINDLKDSTVNNMEMGESNEITKDYESLQDMPSSTMKDELYLEDLFENSPEKDMNIENNVEQPEKDTNEIMKETNMHIEENIDKESNLEMLEDNTEHISNDYEMGKIEKFDMLINNEGTEDTTEISQITNDPNNSLENLQQPMETSTERLMAANLKPTMLQIPATTSETDSIDSIDNTLTTATIMTTTTTTTTTTATKKPTTIDKNSAVAVTFIENTDDDDDKTKNKAEEDDDNEDDNDGDNSHENDSDYDDEEESEETEDETTEKGIQTNDAITNTIVMPTATALNHKESSVTTQKLPNTSNSNESNSNDETNENTKDEFEAIEEQEEEIADEVETESNEESENENDAEEEYDDEYEDYETTTVAVSDIKMNSANDTCCKSATPAGDINDMLAAATTNEQLNDNTNTAVMPQTNTVATQNNLQFVSHDNTIPISNSDNNMLNVESTTNKMSQITINPAAATIAVSSTTASSNSNNALPLPLARKLFAHHHQQQQLQQQQQQHHHHHQQYHRHSRQQRQHYV</sequence>
<protein>
    <recommendedName>
        <fullName evidence="2">DUF4773 domain-containing protein</fullName>
    </recommendedName>
</protein>
<feature type="compositionally biased region" description="Acidic residues" evidence="1">
    <location>
        <begin position="555"/>
        <end position="566"/>
    </location>
</feature>
<feature type="compositionally biased region" description="Acidic residues" evidence="1">
    <location>
        <begin position="574"/>
        <end position="589"/>
    </location>
</feature>
<gene>
    <name evidence="3" type="ORF">FF38_03886</name>
</gene>
<dbReference type="AlphaFoldDB" id="A0A0L0CA20"/>
<feature type="region of interest" description="Disordered" evidence="1">
    <location>
        <begin position="540"/>
        <end position="683"/>
    </location>
</feature>
<dbReference type="Pfam" id="PF15998">
    <property type="entry name" value="DUF4773"/>
    <property type="match status" value="1"/>
</dbReference>
<organism evidence="3 4">
    <name type="scientific">Lucilia cuprina</name>
    <name type="common">Green bottle fly</name>
    <name type="synonym">Australian sheep blowfly</name>
    <dbReference type="NCBI Taxonomy" id="7375"/>
    <lineage>
        <taxon>Eukaryota</taxon>
        <taxon>Metazoa</taxon>
        <taxon>Ecdysozoa</taxon>
        <taxon>Arthropoda</taxon>
        <taxon>Hexapoda</taxon>
        <taxon>Insecta</taxon>
        <taxon>Pterygota</taxon>
        <taxon>Neoptera</taxon>
        <taxon>Endopterygota</taxon>
        <taxon>Diptera</taxon>
        <taxon>Brachycera</taxon>
        <taxon>Muscomorpha</taxon>
        <taxon>Oestroidea</taxon>
        <taxon>Calliphoridae</taxon>
        <taxon>Luciliinae</taxon>
        <taxon>Lucilia</taxon>
    </lineage>
</organism>